<dbReference type="EMBL" id="JAEPWM010000013">
    <property type="protein sequence ID" value="MBK6008964.1"/>
    <property type="molecule type" value="Genomic_DNA"/>
</dbReference>
<comment type="caution">
    <text evidence="1">The sequence shown here is derived from an EMBL/GenBank/DDBJ whole genome shotgun (WGS) entry which is preliminary data.</text>
</comment>
<dbReference type="RefSeq" id="WP_201177045.1">
    <property type="nucleotide sequence ID" value="NZ_JAEPWM010000013.1"/>
</dbReference>
<sequence length="329" mass="36899">MSDDSLPDVSGDWFAAMRRGDWEAAWRATDRIELPRRARQGTPGFCRRPEQLRWDGTPTQGRSVIVRCEHGLGDTLQFMRFLPELGAARLHFLVQPPLVDLLRGVPGLGEVRNYWTDDPLPPHEVDLEVMELAYALRMTLERLPPPPSAQLRSRLPQPRDKTVPDDDRLRVGLVWASSPWDTTRSIGLQALAPLFALPEIRFFSLQQGEPAHDPLLQGLDIEILSPHTTDVRAAAAAMCALDLVIAVDAMPVHLAGTLGVPTWVLLKHQADWRWMQGRDDTPWYPALRLFRQPQPGDWDAVAQRVAAALHERALAHAGRARLSEAVPAR</sequence>
<proteinExistence type="predicted"/>
<dbReference type="SUPFAM" id="SSF53756">
    <property type="entry name" value="UDP-Glycosyltransferase/glycogen phosphorylase"/>
    <property type="match status" value="1"/>
</dbReference>
<name>A0A934TWX6_9BURK</name>
<keyword evidence="2" id="KW-1185">Reference proteome</keyword>
<protein>
    <recommendedName>
        <fullName evidence="3">Glycosyltransferase family 9 protein</fullName>
    </recommendedName>
</protein>
<reference evidence="1" key="2">
    <citation type="submission" date="2021-01" db="EMBL/GenBank/DDBJ databases">
        <authorList>
            <person name="Kang M."/>
        </authorList>
    </citation>
    <scope>NUCLEOTIDE SEQUENCE</scope>
    <source>
        <strain evidence="1">KACC 17527</strain>
    </source>
</reference>
<gene>
    <name evidence="1" type="ORF">JJB11_22940</name>
</gene>
<dbReference type="AlphaFoldDB" id="A0A934TWX6"/>
<organism evidence="1 2">
    <name type="scientific">Ramlibacter ginsenosidimutans</name>
    <dbReference type="NCBI Taxonomy" id="502333"/>
    <lineage>
        <taxon>Bacteria</taxon>
        <taxon>Pseudomonadati</taxon>
        <taxon>Pseudomonadota</taxon>
        <taxon>Betaproteobacteria</taxon>
        <taxon>Burkholderiales</taxon>
        <taxon>Comamonadaceae</taxon>
        <taxon>Ramlibacter</taxon>
    </lineage>
</organism>
<reference evidence="1" key="1">
    <citation type="journal article" date="2012" name="J. Microbiol. Biotechnol.">
        <title>Ramlibacter ginsenosidimutans sp. nov., with ginsenoside-converting activity.</title>
        <authorList>
            <person name="Wang L."/>
            <person name="An D.S."/>
            <person name="Kim S.G."/>
            <person name="Jin F.X."/>
            <person name="Kim S.C."/>
            <person name="Lee S.T."/>
            <person name="Im W.T."/>
        </authorList>
    </citation>
    <scope>NUCLEOTIDE SEQUENCE</scope>
    <source>
        <strain evidence="1">KACC 17527</strain>
    </source>
</reference>
<evidence type="ECO:0000313" key="2">
    <source>
        <dbReference type="Proteomes" id="UP000630528"/>
    </source>
</evidence>
<evidence type="ECO:0000313" key="1">
    <source>
        <dbReference type="EMBL" id="MBK6008964.1"/>
    </source>
</evidence>
<dbReference type="Gene3D" id="3.40.50.2000">
    <property type="entry name" value="Glycogen Phosphorylase B"/>
    <property type="match status" value="1"/>
</dbReference>
<evidence type="ECO:0008006" key="3">
    <source>
        <dbReference type="Google" id="ProtNLM"/>
    </source>
</evidence>
<accession>A0A934TWX6</accession>
<dbReference type="Proteomes" id="UP000630528">
    <property type="component" value="Unassembled WGS sequence"/>
</dbReference>